<reference evidence="2 3" key="1">
    <citation type="journal article" date="2014" name="BMC Genomics">
        <title>Genome sequencing of four Aureobasidium pullulans varieties: biotechnological potential, stress tolerance, and description of new species.</title>
        <authorList>
            <person name="Gostin Ar C."/>
            <person name="Ohm R.A."/>
            <person name="Kogej T."/>
            <person name="Sonjak S."/>
            <person name="Turk M."/>
            <person name="Zajc J."/>
            <person name="Zalar P."/>
            <person name="Grube M."/>
            <person name="Sun H."/>
            <person name="Han J."/>
            <person name="Sharma A."/>
            <person name="Chiniquy J."/>
            <person name="Ngan C.Y."/>
            <person name="Lipzen A."/>
            <person name="Barry K."/>
            <person name="Grigoriev I.V."/>
            <person name="Gunde-Cimerman N."/>
        </authorList>
    </citation>
    <scope>NUCLEOTIDE SEQUENCE [LARGE SCALE GENOMIC DNA]</scope>
    <source>
        <strain evidence="2 3">CBS 110374</strain>
    </source>
</reference>
<feature type="transmembrane region" description="Helical" evidence="1">
    <location>
        <begin position="84"/>
        <end position="104"/>
    </location>
</feature>
<dbReference type="RefSeq" id="XP_040880416.1">
    <property type="nucleotide sequence ID" value="XM_041021405.1"/>
</dbReference>
<keyword evidence="1" id="KW-0472">Membrane</keyword>
<name>A0A074VSF2_AURM1</name>
<sequence length="153" mass="16697">MFFTQILHTGQVALCAYGAYVSYIAITNLQQYEETSKKAAKYSTEAEHQLHKTRTTQSSGAICILASMMAATTLSLAPNALPSIVRFGISPAALVLTLFVRAHVSNFWKAKAKIPFLDGYNEAISKTGELLQVLEWLEYTWAGTALASGLIGY</sequence>
<keyword evidence="3" id="KW-1185">Reference proteome</keyword>
<protein>
    <recommendedName>
        <fullName evidence="4">DUF1772-domain-containing protein</fullName>
    </recommendedName>
</protein>
<evidence type="ECO:0008006" key="4">
    <source>
        <dbReference type="Google" id="ProtNLM"/>
    </source>
</evidence>
<evidence type="ECO:0000313" key="3">
    <source>
        <dbReference type="Proteomes" id="UP000030672"/>
    </source>
</evidence>
<dbReference type="EMBL" id="KL584831">
    <property type="protein sequence ID" value="KEQ63393.1"/>
    <property type="molecule type" value="Genomic_DNA"/>
</dbReference>
<gene>
    <name evidence="2" type="ORF">M437DRAFT_47202</name>
</gene>
<evidence type="ECO:0000313" key="2">
    <source>
        <dbReference type="EMBL" id="KEQ63393.1"/>
    </source>
</evidence>
<organism evidence="2 3">
    <name type="scientific">Aureobasidium melanogenum (strain CBS 110374)</name>
    <name type="common">Aureobasidium pullulans var. melanogenum</name>
    <dbReference type="NCBI Taxonomy" id="1043003"/>
    <lineage>
        <taxon>Eukaryota</taxon>
        <taxon>Fungi</taxon>
        <taxon>Dikarya</taxon>
        <taxon>Ascomycota</taxon>
        <taxon>Pezizomycotina</taxon>
        <taxon>Dothideomycetes</taxon>
        <taxon>Dothideomycetidae</taxon>
        <taxon>Dothideales</taxon>
        <taxon>Saccotheciaceae</taxon>
        <taxon>Aureobasidium</taxon>
    </lineage>
</organism>
<keyword evidence="1" id="KW-1133">Transmembrane helix</keyword>
<evidence type="ECO:0000256" key="1">
    <source>
        <dbReference type="SAM" id="Phobius"/>
    </source>
</evidence>
<dbReference type="AlphaFoldDB" id="A0A074VSF2"/>
<accession>A0A074VSF2</accession>
<keyword evidence="1" id="KW-0812">Transmembrane</keyword>
<feature type="transmembrane region" description="Helical" evidence="1">
    <location>
        <begin position="59"/>
        <end position="78"/>
    </location>
</feature>
<dbReference type="HOGENOM" id="CLU_120129_0_0_1"/>
<proteinExistence type="predicted"/>
<dbReference type="Proteomes" id="UP000030672">
    <property type="component" value="Unassembled WGS sequence"/>
</dbReference>
<dbReference type="GeneID" id="63914778"/>